<dbReference type="InterPro" id="IPR050879">
    <property type="entry name" value="Acyltransferase_3"/>
</dbReference>
<reference evidence="4" key="1">
    <citation type="journal article" date="2019" name="Int. J. Syst. Evol. Microbiol.">
        <title>The Global Catalogue of Microorganisms (GCM) 10K type strain sequencing project: providing services to taxonomists for standard genome sequencing and annotation.</title>
        <authorList>
            <consortium name="The Broad Institute Genomics Platform"/>
            <consortium name="The Broad Institute Genome Sequencing Center for Infectious Disease"/>
            <person name="Wu L."/>
            <person name="Ma J."/>
        </authorList>
    </citation>
    <scope>NUCLEOTIDE SEQUENCE [LARGE SCALE GENOMIC DNA]</scope>
    <source>
        <strain evidence="4">TBRC 5781</strain>
    </source>
</reference>
<accession>A0ABV8E5Y7</accession>
<evidence type="ECO:0000256" key="1">
    <source>
        <dbReference type="SAM" id="Phobius"/>
    </source>
</evidence>
<feature type="transmembrane region" description="Helical" evidence="1">
    <location>
        <begin position="36"/>
        <end position="58"/>
    </location>
</feature>
<feature type="transmembrane region" description="Helical" evidence="1">
    <location>
        <begin position="5"/>
        <end position="24"/>
    </location>
</feature>
<protein>
    <submittedName>
        <fullName evidence="3">Acyltransferase family protein</fullName>
        <ecNumber evidence="3">2.3.-.-</ecNumber>
    </submittedName>
</protein>
<feature type="transmembrane region" description="Helical" evidence="1">
    <location>
        <begin position="246"/>
        <end position="265"/>
    </location>
</feature>
<name>A0ABV8E5Y7_9HYPH</name>
<gene>
    <name evidence="3" type="ORF">ACFOVS_05420</name>
</gene>
<feature type="transmembrane region" description="Helical" evidence="1">
    <location>
        <begin position="78"/>
        <end position="96"/>
    </location>
</feature>
<keyword evidence="3" id="KW-0808">Transferase</keyword>
<dbReference type="Pfam" id="PF01757">
    <property type="entry name" value="Acyl_transf_3"/>
    <property type="match status" value="1"/>
</dbReference>
<feature type="transmembrane region" description="Helical" evidence="1">
    <location>
        <begin position="188"/>
        <end position="207"/>
    </location>
</feature>
<keyword evidence="1" id="KW-1133">Transmembrane helix</keyword>
<feature type="transmembrane region" description="Helical" evidence="1">
    <location>
        <begin position="127"/>
        <end position="151"/>
    </location>
</feature>
<dbReference type="RefSeq" id="WP_247262624.1">
    <property type="nucleotide sequence ID" value="NZ_JALJQZ010000060.1"/>
</dbReference>
<keyword evidence="4" id="KW-1185">Reference proteome</keyword>
<comment type="caution">
    <text evidence="3">The sequence shown here is derived from an EMBL/GenBank/DDBJ whole genome shotgun (WGS) entry which is preliminary data.</text>
</comment>
<evidence type="ECO:0000313" key="3">
    <source>
        <dbReference type="EMBL" id="MFC3967574.1"/>
    </source>
</evidence>
<keyword evidence="3" id="KW-0012">Acyltransferase</keyword>
<evidence type="ECO:0000313" key="4">
    <source>
        <dbReference type="Proteomes" id="UP001595697"/>
    </source>
</evidence>
<keyword evidence="1" id="KW-0472">Membrane</keyword>
<dbReference type="GO" id="GO:0016746">
    <property type="term" value="F:acyltransferase activity"/>
    <property type="evidence" value="ECO:0007669"/>
    <property type="project" value="UniProtKB-KW"/>
</dbReference>
<feature type="transmembrane region" description="Helical" evidence="1">
    <location>
        <begin position="219"/>
        <end position="240"/>
    </location>
</feature>
<sequence>MNNQLYNIQALRAISAILVAYYHVQPMINSAYNTDYSINFGAVGVDIFFVISGFIMYYSAYGKANICSFLIGRFFRIVPLYWLSTLILVFFFMVGFRPNGLHFLDADTIWKSLLFIKTTFPDGRVDLILSLGWTLIYEIFFYVVFSLTSVFKSAERSLLALFFFFSILIFFGPYTSPTHPQIKDFFDPIMFEFLYGGVIATCIKNFQGRISGIGVVGKIRISGMLALSVAALVILEVLGLQTPQEWRVLTWGLLAAAIVGCLVLLELSGWRISNGFILLIGNASYSLYLFHPIIMQGSIKILHKYALSNPMLEIITIFLSLIAAILSSIMIYLYIEKYFIRISKNFSKRNICARMNSV</sequence>
<dbReference type="PANTHER" id="PTHR23028:SF53">
    <property type="entry name" value="ACYL_TRANSF_3 DOMAIN-CONTAINING PROTEIN"/>
    <property type="match status" value="1"/>
</dbReference>
<feature type="domain" description="Acyltransferase 3" evidence="2">
    <location>
        <begin position="6"/>
        <end position="332"/>
    </location>
</feature>
<organism evidence="3 4">
    <name type="scientific">Rhizobium lemnae</name>
    <dbReference type="NCBI Taxonomy" id="1214924"/>
    <lineage>
        <taxon>Bacteria</taxon>
        <taxon>Pseudomonadati</taxon>
        <taxon>Pseudomonadota</taxon>
        <taxon>Alphaproteobacteria</taxon>
        <taxon>Hyphomicrobiales</taxon>
        <taxon>Rhizobiaceae</taxon>
        <taxon>Rhizobium/Agrobacterium group</taxon>
        <taxon>Rhizobium</taxon>
    </lineage>
</organism>
<feature type="transmembrane region" description="Helical" evidence="1">
    <location>
        <begin position="272"/>
        <end position="294"/>
    </location>
</feature>
<feature type="transmembrane region" description="Helical" evidence="1">
    <location>
        <begin position="314"/>
        <end position="335"/>
    </location>
</feature>
<keyword evidence="1" id="KW-0812">Transmembrane</keyword>
<dbReference type="PANTHER" id="PTHR23028">
    <property type="entry name" value="ACETYLTRANSFERASE"/>
    <property type="match status" value="1"/>
</dbReference>
<feature type="transmembrane region" description="Helical" evidence="1">
    <location>
        <begin position="158"/>
        <end position="176"/>
    </location>
</feature>
<dbReference type="Proteomes" id="UP001595697">
    <property type="component" value="Unassembled WGS sequence"/>
</dbReference>
<dbReference type="EMBL" id="JBHSBD010000019">
    <property type="protein sequence ID" value="MFC3967574.1"/>
    <property type="molecule type" value="Genomic_DNA"/>
</dbReference>
<dbReference type="EC" id="2.3.-.-" evidence="3"/>
<dbReference type="InterPro" id="IPR002656">
    <property type="entry name" value="Acyl_transf_3_dom"/>
</dbReference>
<evidence type="ECO:0000259" key="2">
    <source>
        <dbReference type="Pfam" id="PF01757"/>
    </source>
</evidence>
<proteinExistence type="predicted"/>